<evidence type="ECO:0000313" key="10">
    <source>
        <dbReference type="Proteomes" id="UP000541444"/>
    </source>
</evidence>
<keyword evidence="10" id="KW-1185">Reference proteome</keyword>
<organism evidence="9 10">
    <name type="scientific">Kingdonia uniflora</name>
    <dbReference type="NCBI Taxonomy" id="39325"/>
    <lineage>
        <taxon>Eukaryota</taxon>
        <taxon>Viridiplantae</taxon>
        <taxon>Streptophyta</taxon>
        <taxon>Embryophyta</taxon>
        <taxon>Tracheophyta</taxon>
        <taxon>Spermatophyta</taxon>
        <taxon>Magnoliopsida</taxon>
        <taxon>Ranunculales</taxon>
        <taxon>Circaeasteraceae</taxon>
        <taxon>Kingdonia</taxon>
    </lineage>
</organism>
<dbReference type="OrthoDB" id="668540at2759"/>
<comment type="cofactor">
    <cofactor evidence="2">
        <name>Zn(2+)</name>
        <dbReference type="ChEBI" id="CHEBI:29105"/>
    </cofactor>
</comment>
<dbReference type="Gene3D" id="2.60.40.200">
    <property type="entry name" value="Superoxide dismutase, copper/zinc binding domain"/>
    <property type="match status" value="1"/>
</dbReference>
<keyword evidence="6" id="KW-0186">Copper</keyword>
<dbReference type="CDD" id="cd00305">
    <property type="entry name" value="Cu-Zn_Superoxide_Dismutase"/>
    <property type="match status" value="1"/>
</dbReference>
<sequence length="330" mass="36816">MIDDNGPTTVNVKITGLAPGPHGIHLHEFGDTTNGFISTVCMVIWLFVSEDLLHPPTHGVPEDEVRHAGDLGNIIANVDVAEATIIPLSRSNAVIGRALVHELQDDLRKEGHELSLSTGNDGGRLACGYCPNPLSDLPSQEVAFGINYNHNNSVFHVPYNFSSMNRPYMNDALFYSHQNPMDFDHLAQSLVPLPSQNQMHHSLPIFNRSQEAATNAWASQYPSAMRNMRNLKAFTCEDGLIMQGENMNYVTKNRLDHSNGHSRGSLTGTWIGRLNETTQIDGLNNPNVHSPLFLPLTYNRLSDYEGSIYHLARDQNGCRFLQRKFKEETQ</sequence>
<protein>
    <recommendedName>
        <fullName evidence="4">superoxide dismutase</fullName>
        <ecNumber evidence="4">1.15.1.1</ecNumber>
    </recommendedName>
</protein>
<evidence type="ECO:0000256" key="4">
    <source>
        <dbReference type="ARBA" id="ARBA00012682"/>
    </source>
</evidence>
<evidence type="ECO:0000259" key="8">
    <source>
        <dbReference type="Pfam" id="PF00080"/>
    </source>
</evidence>
<evidence type="ECO:0000256" key="6">
    <source>
        <dbReference type="ARBA" id="ARBA00023008"/>
    </source>
</evidence>
<comment type="catalytic activity">
    <reaction evidence="7">
        <text>2 superoxide + 2 H(+) = H2O2 + O2</text>
        <dbReference type="Rhea" id="RHEA:20696"/>
        <dbReference type="ChEBI" id="CHEBI:15378"/>
        <dbReference type="ChEBI" id="CHEBI:15379"/>
        <dbReference type="ChEBI" id="CHEBI:16240"/>
        <dbReference type="ChEBI" id="CHEBI:18421"/>
        <dbReference type="EC" id="1.15.1.1"/>
    </reaction>
</comment>
<dbReference type="Pfam" id="PF00080">
    <property type="entry name" value="Sod_Cu"/>
    <property type="match status" value="1"/>
</dbReference>
<dbReference type="PANTHER" id="PTHR10003">
    <property type="entry name" value="SUPEROXIDE DISMUTASE CU-ZN -RELATED"/>
    <property type="match status" value="1"/>
</dbReference>
<dbReference type="InterPro" id="IPR036423">
    <property type="entry name" value="SOD-like_Cu/Zn_dom_sf"/>
</dbReference>
<evidence type="ECO:0000256" key="2">
    <source>
        <dbReference type="ARBA" id="ARBA00001947"/>
    </source>
</evidence>
<feature type="domain" description="Superoxide dismutase copper/zinc binding" evidence="8">
    <location>
        <begin position="5"/>
        <end position="128"/>
    </location>
</feature>
<evidence type="ECO:0000256" key="1">
    <source>
        <dbReference type="ARBA" id="ARBA00001935"/>
    </source>
</evidence>
<proteinExistence type="inferred from homology"/>
<reference evidence="9 10" key="1">
    <citation type="journal article" date="2020" name="IScience">
        <title>Genome Sequencing of the Endangered Kingdonia uniflora (Circaeasteraceae, Ranunculales) Reveals Potential Mechanisms of Evolutionary Specialization.</title>
        <authorList>
            <person name="Sun Y."/>
            <person name="Deng T."/>
            <person name="Zhang A."/>
            <person name="Moore M.J."/>
            <person name="Landis J.B."/>
            <person name="Lin N."/>
            <person name="Zhang H."/>
            <person name="Zhang X."/>
            <person name="Huang J."/>
            <person name="Zhang X."/>
            <person name="Sun H."/>
            <person name="Wang H."/>
        </authorList>
    </citation>
    <scope>NUCLEOTIDE SEQUENCE [LARGE SCALE GENOMIC DNA]</scope>
    <source>
        <strain evidence="9">TB1705</strain>
        <tissue evidence="9">Leaf</tissue>
    </source>
</reference>
<evidence type="ECO:0000256" key="3">
    <source>
        <dbReference type="ARBA" id="ARBA00010457"/>
    </source>
</evidence>
<gene>
    <name evidence="9" type="ORF">GIB67_027702</name>
</gene>
<comment type="caution">
    <text evidence="9">The sequence shown here is derived from an EMBL/GenBank/DDBJ whole genome shotgun (WGS) entry which is preliminary data.</text>
</comment>
<evidence type="ECO:0000313" key="9">
    <source>
        <dbReference type="EMBL" id="KAF6167924.1"/>
    </source>
</evidence>
<keyword evidence="5" id="KW-0049">Antioxidant</keyword>
<dbReference type="InterPro" id="IPR024134">
    <property type="entry name" value="SOD_Cu/Zn_/chaperone"/>
</dbReference>
<dbReference type="SUPFAM" id="SSF49329">
    <property type="entry name" value="Cu,Zn superoxide dismutase-like"/>
    <property type="match status" value="1"/>
</dbReference>
<evidence type="ECO:0000256" key="5">
    <source>
        <dbReference type="ARBA" id="ARBA00022862"/>
    </source>
</evidence>
<dbReference type="EMBL" id="JACGCM010000715">
    <property type="protein sequence ID" value="KAF6167924.1"/>
    <property type="molecule type" value="Genomic_DNA"/>
</dbReference>
<dbReference type="InterPro" id="IPR018152">
    <property type="entry name" value="SOD_Cu/Zn_BS"/>
</dbReference>
<comment type="cofactor">
    <cofactor evidence="1">
        <name>Cu cation</name>
        <dbReference type="ChEBI" id="CHEBI:23378"/>
    </cofactor>
</comment>
<dbReference type="PROSITE" id="PS00087">
    <property type="entry name" value="SOD_CU_ZN_1"/>
    <property type="match status" value="1"/>
</dbReference>
<dbReference type="Proteomes" id="UP000541444">
    <property type="component" value="Unassembled WGS sequence"/>
</dbReference>
<dbReference type="InterPro" id="IPR001424">
    <property type="entry name" value="SOD_Cu_Zn_dom"/>
</dbReference>
<evidence type="ECO:0000256" key="7">
    <source>
        <dbReference type="ARBA" id="ARBA00049204"/>
    </source>
</evidence>
<comment type="similarity">
    <text evidence="3">Belongs to the Cu-Zn superoxide dismutase family.</text>
</comment>
<dbReference type="AlphaFoldDB" id="A0A7J7NLQ7"/>
<dbReference type="EC" id="1.15.1.1" evidence="4"/>
<dbReference type="GO" id="GO:0004784">
    <property type="term" value="F:superoxide dismutase activity"/>
    <property type="evidence" value="ECO:0007669"/>
    <property type="project" value="UniProtKB-EC"/>
</dbReference>
<name>A0A7J7NLQ7_9MAGN</name>
<dbReference type="PRINTS" id="PR00068">
    <property type="entry name" value="CUZNDISMTASE"/>
</dbReference>
<dbReference type="GO" id="GO:0005507">
    <property type="term" value="F:copper ion binding"/>
    <property type="evidence" value="ECO:0007669"/>
    <property type="project" value="InterPro"/>
</dbReference>
<accession>A0A7J7NLQ7</accession>